<dbReference type="Gene3D" id="3.20.70.20">
    <property type="match status" value="1"/>
</dbReference>
<evidence type="ECO:0000259" key="4">
    <source>
        <dbReference type="PROSITE" id="PS51149"/>
    </source>
</evidence>
<dbReference type="PROSITE" id="PS51554">
    <property type="entry name" value="PFL"/>
    <property type="match status" value="1"/>
</dbReference>
<dbReference type="InterPro" id="IPR001150">
    <property type="entry name" value="Gly_radical"/>
</dbReference>
<feature type="domain" description="PFL" evidence="5">
    <location>
        <begin position="3"/>
        <end position="659"/>
    </location>
</feature>
<dbReference type="PANTHER" id="PTHR43641">
    <property type="entry name" value="FORMATE ACETYLTRANSFERASE 3-RELATED"/>
    <property type="match status" value="1"/>
</dbReference>
<dbReference type="GO" id="GO:0005829">
    <property type="term" value="C:cytosol"/>
    <property type="evidence" value="ECO:0007669"/>
    <property type="project" value="TreeGrafter"/>
</dbReference>
<sequence>MNQRVRKLRQESINTKPFICPERAELVTDFYIKELDEKLSAPLARARMFEYILANKSIHICDGELIVGERGSGPKAVSTYPEICCHGLEDLEIMSTREKTQYAVSDKVKKVYKERIIPFWHGRTMREEVFERANEDWIKAFDAGVFTEFMEQRSPGHAILDGKIYSRGLNDFKEEIRDSIYEIESDSEAKEKHQELEAMAVAADALIMFAGRYADCAAELAKNESSSVRKEQLLEIERICRKVPASKPDTFREALQMYWFIHLGVIIETNPWDSYNPGRIDQHLMPFYEKEIQAGELTKEQAVELLECFWIKFNNHPAPPKVGITEEQSGTYTDFSLINVGGVLPEDGSDAVNELSYIILDVVEEMKLTQPSSCIQLSEKNPDKFLERACKVICEGFGQPSVFNTDVIIKEMLNAGKSLEDARNGGPSGCVTVSAFGKESCILTGYCNMPKIFEITINAGVDPRTGNQVGLKTKPPEQIESFDEFLEQYKRQLNYFIDLKIELNSEIERLYAERMPVPFMSLLVDDCINRGLDYHNGGPRYNPTYIQGVGLGSAADAFAGLKYNVFDKKNVSFKELAEALKSNFKDNEYLRQQLLNKTPKYGNDDEYADQIAKNVFQMYYDALDGKPNTKGGLYKVNLLPTTSHIYFGSVTGALPSGRKAGEPLSDGISPTQGADHVGPTGVIKSAACFDHSLTGGTLLNMKFSPELMKDKGVKALADLVRSYFKLGGHHIQFNVVDKETLLDAQQNPEKHKDLIVRVAGYSDYFVVLGRDLQNEIIKRTEQAV</sequence>
<dbReference type="OrthoDB" id="9803969at2"/>
<dbReference type="Proteomes" id="UP000188273">
    <property type="component" value="Chromosome"/>
</dbReference>
<gene>
    <name evidence="6" type="primary">csdB</name>
    <name evidence="6" type="ORF">L21SP3_00214</name>
</gene>
<keyword evidence="2 6" id="KW-0456">Lyase</keyword>
<dbReference type="Pfam" id="PF02901">
    <property type="entry name" value="PFL-like"/>
    <property type="match status" value="1"/>
</dbReference>
<feature type="domain" description="Glycine radical" evidence="4">
    <location>
        <begin position="666"/>
        <end position="784"/>
    </location>
</feature>
<keyword evidence="7" id="KW-1185">Reference proteome</keyword>
<dbReference type="KEGG" id="pbu:L21SP3_00214"/>
<evidence type="ECO:0000256" key="1">
    <source>
        <dbReference type="ARBA" id="ARBA00022818"/>
    </source>
</evidence>
<accession>A0A1Q2HLW0</accession>
<organism evidence="6 7">
    <name type="scientific">Sedimentisphaera cyanobacteriorum</name>
    <dbReference type="NCBI Taxonomy" id="1940790"/>
    <lineage>
        <taxon>Bacteria</taxon>
        <taxon>Pseudomonadati</taxon>
        <taxon>Planctomycetota</taxon>
        <taxon>Phycisphaerae</taxon>
        <taxon>Sedimentisphaerales</taxon>
        <taxon>Sedimentisphaeraceae</taxon>
        <taxon>Sedimentisphaera</taxon>
    </lineage>
</organism>
<dbReference type="STRING" id="1940790.L21SP3_00214"/>
<dbReference type="EC" id="4.1.1.83" evidence="6"/>
<dbReference type="InterPro" id="IPR051215">
    <property type="entry name" value="GRE"/>
</dbReference>
<evidence type="ECO:0000256" key="2">
    <source>
        <dbReference type="ARBA" id="ARBA00023239"/>
    </source>
</evidence>
<name>A0A1Q2HLW0_9BACT</name>
<dbReference type="Pfam" id="PF01228">
    <property type="entry name" value="Gly_radical"/>
    <property type="match status" value="1"/>
</dbReference>
<dbReference type="NCBIfam" id="NF043068">
    <property type="entry name" value="glycl_HYPD"/>
    <property type="match status" value="1"/>
</dbReference>
<dbReference type="CDD" id="cd01677">
    <property type="entry name" value="PFL2_DhaB_BssA"/>
    <property type="match status" value="1"/>
</dbReference>
<dbReference type="GO" id="GO:0043722">
    <property type="term" value="F:4-hydroxyphenylacetate decarboxylase activity"/>
    <property type="evidence" value="ECO:0007669"/>
    <property type="project" value="UniProtKB-EC"/>
</dbReference>
<keyword evidence="1 3" id="KW-0556">Organic radical</keyword>
<dbReference type="GO" id="GO:0016835">
    <property type="term" value="F:carbon-oxygen lyase activity"/>
    <property type="evidence" value="ECO:0007669"/>
    <property type="project" value="InterPro"/>
</dbReference>
<dbReference type="InterPro" id="IPR050012">
    <property type="entry name" value="Glycl_HYPD"/>
</dbReference>
<evidence type="ECO:0000256" key="3">
    <source>
        <dbReference type="PROSITE-ProRule" id="PRU00493"/>
    </source>
</evidence>
<evidence type="ECO:0000259" key="5">
    <source>
        <dbReference type="PROSITE" id="PS51554"/>
    </source>
</evidence>
<dbReference type="RefSeq" id="WP_077538724.1">
    <property type="nucleotide sequence ID" value="NZ_CP019633.1"/>
</dbReference>
<evidence type="ECO:0000313" key="6">
    <source>
        <dbReference type="EMBL" id="AQQ08438.1"/>
    </source>
</evidence>
<dbReference type="InterPro" id="IPR004184">
    <property type="entry name" value="PFL_dom"/>
</dbReference>
<reference evidence="7" key="1">
    <citation type="submission" date="2017-02" db="EMBL/GenBank/DDBJ databases">
        <title>Comparative genomics and description of representatives of a novel lineage of planctomycetes thriving in anoxic sediments.</title>
        <authorList>
            <person name="Spring S."/>
            <person name="Bunk B."/>
            <person name="Sproer C."/>
            <person name="Klenk H.-P."/>
        </authorList>
    </citation>
    <scope>NUCLEOTIDE SEQUENCE [LARGE SCALE GENOMIC DNA]</scope>
    <source>
        <strain evidence="7">L21-RPul-D3</strain>
    </source>
</reference>
<dbReference type="SUPFAM" id="SSF51998">
    <property type="entry name" value="PFL-like glycyl radical enzymes"/>
    <property type="match status" value="1"/>
</dbReference>
<dbReference type="EMBL" id="CP019633">
    <property type="protein sequence ID" value="AQQ08438.1"/>
    <property type="molecule type" value="Genomic_DNA"/>
</dbReference>
<dbReference type="PROSITE" id="PS51149">
    <property type="entry name" value="GLY_RADICAL_2"/>
    <property type="match status" value="1"/>
</dbReference>
<proteinExistence type="predicted"/>
<evidence type="ECO:0000313" key="7">
    <source>
        <dbReference type="Proteomes" id="UP000188273"/>
    </source>
</evidence>
<protein>
    <submittedName>
        <fullName evidence="6">4-hydroxyphenylacetate decarboxylase large subunit</fullName>
        <ecNumber evidence="6">4.1.1.83</ecNumber>
    </submittedName>
</protein>
<dbReference type="AlphaFoldDB" id="A0A1Q2HLW0"/>
<feature type="modified residue" description="Glycine radical" evidence="3">
    <location>
        <position position="760"/>
    </location>
</feature>
<dbReference type="PANTHER" id="PTHR43641:SF2">
    <property type="entry name" value="DEHYDRATASE YBIW-RELATED"/>
    <property type="match status" value="1"/>
</dbReference>